<evidence type="ECO:0000256" key="5">
    <source>
        <dbReference type="ARBA" id="ARBA00023004"/>
    </source>
</evidence>
<dbReference type="PRINTS" id="PR00385">
    <property type="entry name" value="P450"/>
</dbReference>
<dbReference type="STRING" id="336722.F9XLZ8"/>
<organism evidence="8 9">
    <name type="scientific">Zymoseptoria tritici (strain CBS 115943 / IPO323)</name>
    <name type="common">Speckled leaf blotch fungus</name>
    <name type="synonym">Septoria tritici</name>
    <dbReference type="NCBI Taxonomy" id="336722"/>
    <lineage>
        <taxon>Eukaryota</taxon>
        <taxon>Fungi</taxon>
        <taxon>Dikarya</taxon>
        <taxon>Ascomycota</taxon>
        <taxon>Pezizomycotina</taxon>
        <taxon>Dothideomycetes</taxon>
        <taxon>Dothideomycetidae</taxon>
        <taxon>Mycosphaerellales</taxon>
        <taxon>Mycosphaerellaceae</taxon>
        <taxon>Zymoseptoria</taxon>
    </lineage>
</organism>
<evidence type="ECO:0000256" key="6">
    <source>
        <dbReference type="PIRSR" id="PIRSR602401-1"/>
    </source>
</evidence>
<dbReference type="Pfam" id="PF00067">
    <property type="entry name" value="p450"/>
    <property type="match status" value="1"/>
</dbReference>
<dbReference type="PANTHER" id="PTHR24305:SF210">
    <property type="entry name" value="CYTOCHROME P450 MONOOXYGENASE ASQL-RELATED"/>
    <property type="match status" value="1"/>
</dbReference>
<accession>F9XLZ8</accession>
<dbReference type="EMBL" id="CM001205">
    <property type="protein sequence ID" value="EGP84002.1"/>
    <property type="molecule type" value="Genomic_DNA"/>
</dbReference>
<keyword evidence="7" id="KW-0472">Membrane</keyword>
<evidence type="ECO:0000313" key="8">
    <source>
        <dbReference type="EMBL" id="EGP84002.1"/>
    </source>
</evidence>
<dbReference type="RefSeq" id="XP_003849026.1">
    <property type="nucleotide sequence ID" value="XM_003848978.1"/>
</dbReference>
<dbReference type="AlphaFoldDB" id="F9XLZ8"/>
<dbReference type="CDD" id="cd11058">
    <property type="entry name" value="CYP60B-like"/>
    <property type="match status" value="1"/>
</dbReference>
<gene>
    <name evidence="8" type="primary">CYP-8</name>
    <name evidence="8" type="ORF">MYCGRDRAFT_48687</name>
</gene>
<keyword evidence="4 6" id="KW-0479">Metal-binding</keyword>
<keyword evidence="7" id="KW-0812">Transmembrane</keyword>
<dbReference type="OMA" id="FFIWHEI"/>
<dbReference type="GeneID" id="13398295"/>
<dbReference type="GO" id="GO:0020037">
    <property type="term" value="F:heme binding"/>
    <property type="evidence" value="ECO:0007669"/>
    <property type="project" value="InterPro"/>
</dbReference>
<keyword evidence="8" id="KW-0560">Oxidoreductase</keyword>
<evidence type="ECO:0000313" key="9">
    <source>
        <dbReference type="Proteomes" id="UP000008062"/>
    </source>
</evidence>
<evidence type="ECO:0000256" key="1">
    <source>
        <dbReference type="ARBA" id="ARBA00001971"/>
    </source>
</evidence>
<dbReference type="GO" id="GO:0004497">
    <property type="term" value="F:monooxygenase activity"/>
    <property type="evidence" value="ECO:0007669"/>
    <property type="project" value="UniProtKB-KW"/>
</dbReference>
<dbReference type="Proteomes" id="UP000008062">
    <property type="component" value="Chromosome 10"/>
</dbReference>
<dbReference type="InterPro" id="IPR001128">
    <property type="entry name" value="Cyt_P450"/>
</dbReference>
<dbReference type="GO" id="GO:0005506">
    <property type="term" value="F:iron ion binding"/>
    <property type="evidence" value="ECO:0007669"/>
    <property type="project" value="InterPro"/>
</dbReference>
<evidence type="ECO:0000256" key="7">
    <source>
        <dbReference type="SAM" id="Phobius"/>
    </source>
</evidence>
<dbReference type="GO" id="GO:0016705">
    <property type="term" value="F:oxidoreductase activity, acting on paired donors, with incorporation or reduction of molecular oxygen"/>
    <property type="evidence" value="ECO:0007669"/>
    <property type="project" value="InterPro"/>
</dbReference>
<feature type="transmembrane region" description="Helical" evidence="7">
    <location>
        <begin position="9"/>
        <end position="31"/>
    </location>
</feature>
<name>F9XLZ8_ZYMTI</name>
<dbReference type="Gene3D" id="1.10.630.10">
    <property type="entry name" value="Cytochrome P450"/>
    <property type="match status" value="1"/>
</dbReference>
<dbReference type="InterPro" id="IPR050121">
    <property type="entry name" value="Cytochrome_P450_monoxygenase"/>
</dbReference>
<dbReference type="InterPro" id="IPR036396">
    <property type="entry name" value="Cyt_P450_sf"/>
</dbReference>
<evidence type="ECO:0000256" key="2">
    <source>
        <dbReference type="ARBA" id="ARBA00010617"/>
    </source>
</evidence>
<dbReference type="PANTHER" id="PTHR24305">
    <property type="entry name" value="CYTOCHROME P450"/>
    <property type="match status" value="1"/>
</dbReference>
<keyword evidence="7" id="KW-1133">Transmembrane helix</keyword>
<dbReference type="eggNOG" id="KOG0159">
    <property type="taxonomic scope" value="Eukaryota"/>
</dbReference>
<dbReference type="OrthoDB" id="1470350at2759"/>
<feature type="binding site" description="axial binding residue" evidence="6">
    <location>
        <position position="448"/>
    </location>
    <ligand>
        <name>heme</name>
        <dbReference type="ChEBI" id="CHEBI:30413"/>
    </ligand>
    <ligandPart>
        <name>Fe</name>
        <dbReference type="ChEBI" id="CHEBI:18248"/>
    </ligandPart>
</feature>
<dbReference type="InParanoid" id="F9XLZ8"/>
<keyword evidence="3 6" id="KW-0349">Heme</keyword>
<dbReference type="SUPFAM" id="SSF48264">
    <property type="entry name" value="Cytochrome P450"/>
    <property type="match status" value="1"/>
</dbReference>
<keyword evidence="5 6" id="KW-0408">Iron</keyword>
<comment type="similarity">
    <text evidence="2">Belongs to the cytochrome P450 family.</text>
</comment>
<sequence>MIPTSPSTFAIYLIPLSLGLWAITALTRNLYRSFCGPLSDIPGPKWRKFTNLPHLYSMWMGREATDVAKLHQKYGDTVRLAPDLIAFLGEGDLWKDIYASKANGVCKFRKDRLYYDVPVNNIPGPVSAQCEAAGRMRKTMAPAWSDQGLRQHETRFKGWCKALEYRLGIQASQDMPTDMVKMFNCKGTTFDIMSDMLLSEPLHMLEKGEYAPLVSLVFWLLKYVTRLKTFRYFSRTYGPKLRGLIMKIPAIGRIAREHHHSVTDRVDERMAKEPEQPDIWSLVTANTSTASLISTQERYSIANELMMAGTETTATTLSGIMYNLLQNPQWMSTLCEHLRSQFADIESLNMAALQGDKLLNAVIKEGLRMYPPIPVGFPREVPDEGCTIKGHFFPPGNRLAIYNYATYSSEKRFREPRVFHPERWMGDEKFKDDRVDSFEPFSVGLRACSAQNFAWHEMRLILATVLLNFEFELRPESTNWAEQKTYIVWEKVPLQVNVRKRV</sequence>
<comment type="cofactor">
    <cofactor evidence="1 6">
        <name>heme</name>
        <dbReference type="ChEBI" id="CHEBI:30413"/>
    </cofactor>
</comment>
<evidence type="ECO:0000256" key="3">
    <source>
        <dbReference type="ARBA" id="ARBA00022617"/>
    </source>
</evidence>
<evidence type="ECO:0000256" key="4">
    <source>
        <dbReference type="ARBA" id="ARBA00022723"/>
    </source>
</evidence>
<dbReference type="PRINTS" id="PR00463">
    <property type="entry name" value="EP450I"/>
</dbReference>
<keyword evidence="8" id="KW-0503">Monooxygenase</keyword>
<dbReference type="KEGG" id="ztr:MYCGRDRAFT_48687"/>
<keyword evidence="9" id="KW-1185">Reference proteome</keyword>
<reference evidence="8 9" key="1">
    <citation type="journal article" date="2011" name="PLoS Genet.">
        <title>Finished genome of the fungal wheat pathogen Mycosphaerella graminicola reveals dispensome structure, chromosome plasticity, and stealth pathogenesis.</title>
        <authorList>
            <person name="Goodwin S.B."/>
            <person name="Ben M'barek S."/>
            <person name="Dhillon B."/>
            <person name="Wittenberg A.H.J."/>
            <person name="Crane C.F."/>
            <person name="Hane J.K."/>
            <person name="Foster A.J."/>
            <person name="Van der Lee T.A.J."/>
            <person name="Grimwood J."/>
            <person name="Aerts A."/>
            <person name="Antoniw J."/>
            <person name="Bailey A."/>
            <person name="Bluhm B."/>
            <person name="Bowler J."/>
            <person name="Bristow J."/>
            <person name="van der Burgt A."/>
            <person name="Canto-Canche B."/>
            <person name="Churchill A.C.L."/>
            <person name="Conde-Ferraez L."/>
            <person name="Cools H.J."/>
            <person name="Coutinho P.M."/>
            <person name="Csukai M."/>
            <person name="Dehal P."/>
            <person name="De Wit P."/>
            <person name="Donzelli B."/>
            <person name="van de Geest H.C."/>
            <person name="van Ham R.C.H.J."/>
            <person name="Hammond-Kosack K.E."/>
            <person name="Henrissat B."/>
            <person name="Kilian A."/>
            <person name="Kobayashi A.K."/>
            <person name="Koopmann E."/>
            <person name="Kourmpetis Y."/>
            <person name="Kuzniar A."/>
            <person name="Lindquist E."/>
            <person name="Lombard V."/>
            <person name="Maliepaard C."/>
            <person name="Martins N."/>
            <person name="Mehrabi R."/>
            <person name="Nap J.P.H."/>
            <person name="Ponomarenko A."/>
            <person name="Rudd J.J."/>
            <person name="Salamov A."/>
            <person name="Schmutz J."/>
            <person name="Schouten H.J."/>
            <person name="Shapiro H."/>
            <person name="Stergiopoulos I."/>
            <person name="Torriani S.F.F."/>
            <person name="Tu H."/>
            <person name="de Vries R.P."/>
            <person name="Waalwijk C."/>
            <person name="Ware S.B."/>
            <person name="Wiebenga A."/>
            <person name="Zwiers L.-H."/>
            <person name="Oliver R.P."/>
            <person name="Grigoriev I.V."/>
            <person name="Kema G.H.J."/>
        </authorList>
    </citation>
    <scope>NUCLEOTIDE SEQUENCE [LARGE SCALE GENOMIC DNA]</scope>
    <source>
        <strain evidence="9">CBS 115943 / IPO323</strain>
    </source>
</reference>
<dbReference type="InterPro" id="IPR002401">
    <property type="entry name" value="Cyt_P450_E_grp-I"/>
</dbReference>
<proteinExistence type="inferred from homology"/>
<dbReference type="HOGENOM" id="CLU_001570_14_11_1"/>
<protein>
    <submittedName>
        <fullName evidence="8">P450 monooxygenase</fullName>
    </submittedName>
</protein>